<dbReference type="InterPro" id="IPR034267">
    <property type="entry name" value="CuRO_3_AAO"/>
</dbReference>
<keyword evidence="7" id="KW-0964">Secreted</keyword>
<gene>
    <name evidence="19" type="ORF">FSB_LOCUS50598</name>
</gene>
<dbReference type="PANTHER" id="PTHR11709:SF237">
    <property type="entry name" value="L-ASCORBATE OXIDASE"/>
    <property type="match status" value="1"/>
</dbReference>
<evidence type="ECO:0000256" key="4">
    <source>
        <dbReference type="ARBA" id="ARBA00011473"/>
    </source>
</evidence>
<dbReference type="InterPro" id="IPR002355">
    <property type="entry name" value="Cu_oxidase_Cu_BS"/>
</dbReference>
<keyword evidence="11" id="KW-0186">Copper</keyword>
<proteinExistence type="inferred from homology"/>
<dbReference type="InterPro" id="IPR011707">
    <property type="entry name" value="Cu-oxidase-like_N"/>
</dbReference>
<evidence type="ECO:0000256" key="13">
    <source>
        <dbReference type="ARBA" id="ARBA00023180"/>
    </source>
</evidence>
<keyword evidence="15" id="KW-0732">Signal</keyword>
<comment type="cofactor">
    <cofactor evidence="1">
        <name>Cu cation</name>
        <dbReference type="ChEBI" id="CHEBI:23378"/>
    </cofactor>
</comment>
<dbReference type="FunFam" id="2.60.40.420:FF:000045">
    <property type="entry name" value="Laccase 2"/>
    <property type="match status" value="1"/>
</dbReference>
<keyword evidence="9" id="KW-0677">Repeat</keyword>
<keyword evidence="8" id="KW-0479">Metal-binding</keyword>
<sequence>MVETLQCRSFLLCFLALCIFYSINVLTVEAATHTHNWDVKYAYKSPDCYKKIAITIGGESPGPTIHAQQGDTVIVRLTNSMLTENVAVHWHGIRQYGTPWHDGTDGVTQCAIMPGDTLNYTFVVDRAGTYLYHAHYGMQISAGLYGFIIVKVPKGVSEPFAYDHDHTILLKDWYHSSTYEEAVGLSSIPFKWVGEPQSLLINGRGRFNCSASSIASGVCNTSNPECSPYSLTVVPGKTYRLRIASLTSLSALSFEIEGHNLTVVEADGSFVEPFVTKNLYINSGETYSVIVKADQDSSRNYWITTNVVGRKPSTPTGLGIFNYYPNHHYKYPSTEPTTGPLWNDTASQLAQSRAIKAHHDYVHAPPPTSDRTIVLLNTQNLINGYNRWSLNNMSLSLPTTPYLVALKHNITSAFDQNPAPDTYDVENYDIYNVAENKNAVSSNAIYRIGFNTTVDIILQNANTMTNGTSETHPWHLHGHEFWVLGFGSGKFDIAKDTKNFSLTNPIMRNTVPLYPYGWTALRFRADNPGVWLFHCHIESHFYMGMGVVFEAGVEKVGKLPRSIMGCGKTKHMIDP</sequence>
<dbReference type="NCBIfam" id="TIGR03388">
    <property type="entry name" value="ascorbase"/>
    <property type="match status" value="1"/>
</dbReference>
<dbReference type="GO" id="GO:0005507">
    <property type="term" value="F:copper ion binding"/>
    <property type="evidence" value="ECO:0007669"/>
    <property type="project" value="InterPro"/>
</dbReference>
<evidence type="ECO:0000256" key="15">
    <source>
        <dbReference type="SAM" id="SignalP"/>
    </source>
</evidence>
<keyword evidence="12" id="KW-1015">Disulfide bond</keyword>
<evidence type="ECO:0000256" key="10">
    <source>
        <dbReference type="ARBA" id="ARBA00023002"/>
    </source>
</evidence>
<protein>
    <recommendedName>
        <fullName evidence="6">L-ascorbate oxidase</fullName>
        <ecNumber evidence="5">1.10.3.3</ecNumber>
    </recommendedName>
</protein>
<dbReference type="Gene3D" id="2.60.40.420">
    <property type="entry name" value="Cupredoxins - blue copper proteins"/>
    <property type="match status" value="3"/>
</dbReference>
<feature type="domain" description="Plastocyanin-like" evidence="16">
    <location>
        <begin position="165"/>
        <end position="325"/>
    </location>
</feature>
<dbReference type="InterPro" id="IPR011706">
    <property type="entry name" value="Cu-oxidase_C"/>
</dbReference>
<dbReference type="CDD" id="cd13893">
    <property type="entry name" value="CuRO_3_AAO"/>
    <property type="match status" value="1"/>
</dbReference>
<dbReference type="EC" id="1.10.3.3" evidence="5"/>
<comment type="similarity">
    <text evidence="3">Belongs to the multicopper oxidase family.</text>
</comment>
<dbReference type="PANTHER" id="PTHR11709">
    <property type="entry name" value="MULTI-COPPER OXIDASE"/>
    <property type="match status" value="1"/>
</dbReference>
<dbReference type="PROSITE" id="PS00080">
    <property type="entry name" value="MULTICOPPER_OXIDASE2"/>
    <property type="match status" value="1"/>
</dbReference>
<evidence type="ECO:0000259" key="17">
    <source>
        <dbReference type="Pfam" id="PF07731"/>
    </source>
</evidence>
<dbReference type="InterPro" id="IPR001117">
    <property type="entry name" value="Cu-oxidase_2nd"/>
</dbReference>
<evidence type="ECO:0000256" key="8">
    <source>
        <dbReference type="ARBA" id="ARBA00022723"/>
    </source>
</evidence>
<feature type="signal peptide" evidence="15">
    <location>
        <begin position="1"/>
        <end position="30"/>
    </location>
</feature>
<accession>A0A2N9I9V4</accession>
<dbReference type="SUPFAM" id="SSF49503">
    <property type="entry name" value="Cupredoxins"/>
    <property type="match status" value="3"/>
</dbReference>
<dbReference type="PROSITE" id="PS00079">
    <property type="entry name" value="MULTICOPPER_OXIDASE1"/>
    <property type="match status" value="1"/>
</dbReference>
<dbReference type="InterPro" id="IPR017760">
    <property type="entry name" value="L-ascorbate_oxidase_pln"/>
</dbReference>
<comment type="subunit">
    <text evidence="4">Dimer.</text>
</comment>
<keyword evidence="13" id="KW-0325">Glycoprotein</keyword>
<evidence type="ECO:0000313" key="19">
    <source>
        <dbReference type="EMBL" id="SPD22716.1"/>
    </source>
</evidence>
<dbReference type="Pfam" id="PF00394">
    <property type="entry name" value="Cu-oxidase"/>
    <property type="match status" value="1"/>
</dbReference>
<evidence type="ECO:0000259" key="16">
    <source>
        <dbReference type="Pfam" id="PF00394"/>
    </source>
</evidence>
<evidence type="ECO:0000256" key="12">
    <source>
        <dbReference type="ARBA" id="ARBA00023157"/>
    </source>
</evidence>
<comment type="catalytic activity">
    <reaction evidence="14">
        <text>4 L-ascorbate + O2 = 4 monodehydro-L-ascorbate radical + 2 H2O</text>
        <dbReference type="Rhea" id="RHEA:30243"/>
        <dbReference type="ChEBI" id="CHEBI:15377"/>
        <dbReference type="ChEBI" id="CHEBI:15379"/>
        <dbReference type="ChEBI" id="CHEBI:38290"/>
        <dbReference type="ChEBI" id="CHEBI:59513"/>
        <dbReference type="EC" id="1.10.3.3"/>
    </reaction>
</comment>
<name>A0A2N9I9V4_FAGSY</name>
<evidence type="ECO:0000256" key="2">
    <source>
        <dbReference type="ARBA" id="ARBA00004613"/>
    </source>
</evidence>
<evidence type="ECO:0000256" key="11">
    <source>
        <dbReference type="ARBA" id="ARBA00023008"/>
    </source>
</evidence>
<comment type="subcellular location">
    <subcellularLocation>
        <location evidence="2">Secreted</location>
    </subcellularLocation>
</comment>
<evidence type="ECO:0000259" key="18">
    <source>
        <dbReference type="Pfam" id="PF07732"/>
    </source>
</evidence>
<reference evidence="19" key="1">
    <citation type="submission" date="2018-02" db="EMBL/GenBank/DDBJ databases">
        <authorList>
            <person name="Cohen D.B."/>
            <person name="Kent A.D."/>
        </authorList>
    </citation>
    <scope>NUCLEOTIDE SEQUENCE</scope>
</reference>
<organism evidence="19">
    <name type="scientific">Fagus sylvatica</name>
    <name type="common">Beechnut</name>
    <dbReference type="NCBI Taxonomy" id="28930"/>
    <lineage>
        <taxon>Eukaryota</taxon>
        <taxon>Viridiplantae</taxon>
        <taxon>Streptophyta</taxon>
        <taxon>Embryophyta</taxon>
        <taxon>Tracheophyta</taxon>
        <taxon>Spermatophyta</taxon>
        <taxon>Magnoliopsida</taxon>
        <taxon>eudicotyledons</taxon>
        <taxon>Gunneridae</taxon>
        <taxon>Pentapetalae</taxon>
        <taxon>rosids</taxon>
        <taxon>fabids</taxon>
        <taxon>Fagales</taxon>
        <taxon>Fagaceae</taxon>
        <taxon>Fagus</taxon>
    </lineage>
</organism>
<dbReference type="GO" id="GO:0008447">
    <property type="term" value="F:L-ascorbate oxidase activity"/>
    <property type="evidence" value="ECO:0007669"/>
    <property type="project" value="UniProtKB-EC"/>
</dbReference>
<evidence type="ECO:0000256" key="6">
    <source>
        <dbReference type="ARBA" id="ARBA00022095"/>
    </source>
</evidence>
<evidence type="ECO:0000256" key="14">
    <source>
        <dbReference type="ARBA" id="ARBA00048908"/>
    </source>
</evidence>
<dbReference type="EMBL" id="OIVN01005490">
    <property type="protein sequence ID" value="SPD22716.1"/>
    <property type="molecule type" value="Genomic_DNA"/>
</dbReference>
<evidence type="ECO:0000256" key="5">
    <source>
        <dbReference type="ARBA" id="ARBA00012301"/>
    </source>
</evidence>
<dbReference type="InterPro" id="IPR045087">
    <property type="entry name" value="Cu-oxidase_fam"/>
</dbReference>
<keyword evidence="10" id="KW-0560">Oxidoreductase</keyword>
<dbReference type="GO" id="GO:0005576">
    <property type="term" value="C:extracellular region"/>
    <property type="evidence" value="ECO:0007669"/>
    <property type="project" value="UniProtKB-SubCell"/>
</dbReference>
<feature type="domain" description="Plastocyanin-like" evidence="18">
    <location>
        <begin position="39"/>
        <end position="153"/>
    </location>
</feature>
<evidence type="ECO:0000256" key="1">
    <source>
        <dbReference type="ARBA" id="ARBA00001935"/>
    </source>
</evidence>
<dbReference type="InterPro" id="IPR008972">
    <property type="entry name" value="Cupredoxin"/>
</dbReference>
<dbReference type="InterPro" id="IPR033138">
    <property type="entry name" value="Cu_oxidase_CS"/>
</dbReference>
<evidence type="ECO:0000256" key="3">
    <source>
        <dbReference type="ARBA" id="ARBA00010609"/>
    </source>
</evidence>
<dbReference type="AlphaFoldDB" id="A0A2N9I9V4"/>
<feature type="chain" id="PRO_5014724996" description="L-ascorbate oxidase" evidence="15">
    <location>
        <begin position="31"/>
        <end position="575"/>
    </location>
</feature>
<dbReference type="Pfam" id="PF07731">
    <property type="entry name" value="Cu-oxidase_2"/>
    <property type="match status" value="1"/>
</dbReference>
<dbReference type="Pfam" id="PF07732">
    <property type="entry name" value="Cu-oxidase_3"/>
    <property type="match status" value="1"/>
</dbReference>
<feature type="domain" description="Plastocyanin-like" evidence="17">
    <location>
        <begin position="426"/>
        <end position="551"/>
    </location>
</feature>
<evidence type="ECO:0000256" key="9">
    <source>
        <dbReference type="ARBA" id="ARBA00022737"/>
    </source>
</evidence>
<evidence type="ECO:0000256" key="7">
    <source>
        <dbReference type="ARBA" id="ARBA00022525"/>
    </source>
</evidence>